<organism evidence="3 4">
    <name type="scientific">Clostridium argentinense CDC 2741</name>
    <dbReference type="NCBI Taxonomy" id="1418104"/>
    <lineage>
        <taxon>Bacteria</taxon>
        <taxon>Bacillati</taxon>
        <taxon>Bacillota</taxon>
        <taxon>Clostridia</taxon>
        <taxon>Eubacteriales</taxon>
        <taxon>Clostridiaceae</taxon>
        <taxon>Clostridium</taxon>
    </lineage>
</organism>
<dbReference type="InterPro" id="IPR001296">
    <property type="entry name" value="Glyco_trans_1"/>
</dbReference>
<dbReference type="Proteomes" id="UP000031366">
    <property type="component" value="Unassembled WGS sequence"/>
</dbReference>
<evidence type="ECO:0000313" key="3">
    <source>
        <dbReference type="EMBL" id="KIE46466.1"/>
    </source>
</evidence>
<keyword evidence="4" id="KW-1185">Reference proteome</keyword>
<dbReference type="EMBL" id="AYSO01000017">
    <property type="protein sequence ID" value="KIE46466.1"/>
    <property type="molecule type" value="Genomic_DNA"/>
</dbReference>
<gene>
    <name evidence="3" type="ORF">U732_1632</name>
</gene>
<reference evidence="3 4" key="1">
    <citation type="journal article" date="2015" name="Infect. Genet. Evol.">
        <title>Genomic sequences of six botulinum neurotoxin-producing strains representing three clostridial species illustrate the mobility and diversity of botulinum neurotoxin genes.</title>
        <authorList>
            <person name="Smith T.J."/>
            <person name="Hill K.K."/>
            <person name="Xie G."/>
            <person name="Foley B.T."/>
            <person name="Williamson C.H."/>
            <person name="Foster J.T."/>
            <person name="Johnson S.L."/>
            <person name="Chertkov O."/>
            <person name="Teshima H."/>
            <person name="Gibbons H.S."/>
            <person name="Johnsky L.A."/>
            <person name="Karavis M.A."/>
            <person name="Smith L.A."/>
        </authorList>
    </citation>
    <scope>NUCLEOTIDE SEQUENCE [LARGE SCALE GENOMIC DNA]</scope>
    <source>
        <strain evidence="3 4">CDC 2741</strain>
    </source>
</reference>
<evidence type="ECO:0000259" key="1">
    <source>
        <dbReference type="Pfam" id="PF00534"/>
    </source>
</evidence>
<dbReference type="PANTHER" id="PTHR45947">
    <property type="entry name" value="SULFOQUINOVOSYL TRANSFERASE SQD2"/>
    <property type="match status" value="1"/>
</dbReference>
<proteinExistence type="predicted"/>
<dbReference type="OrthoDB" id="9802525at2"/>
<dbReference type="Gene3D" id="3.40.50.2000">
    <property type="entry name" value="Glycogen Phosphorylase B"/>
    <property type="match status" value="2"/>
</dbReference>
<evidence type="ECO:0000259" key="2">
    <source>
        <dbReference type="Pfam" id="PF13439"/>
    </source>
</evidence>
<dbReference type="SUPFAM" id="SSF53756">
    <property type="entry name" value="UDP-Glycosyltransferase/glycogen phosphorylase"/>
    <property type="match status" value="1"/>
</dbReference>
<dbReference type="Pfam" id="PF00534">
    <property type="entry name" value="Glycos_transf_1"/>
    <property type="match status" value="1"/>
</dbReference>
<dbReference type="InterPro" id="IPR028098">
    <property type="entry name" value="Glyco_trans_4-like_N"/>
</dbReference>
<sequence length="394" mass="44912">MKILITTDTFTPVVNGVVTSTINLYKELKSQGHDVKIITLSNNSETYIDGDVYYLKSKPIWVYPEARRATFSITSNNLIKEIIDWKPDIIHSQSEFSTMIIARKITKATGIPLVHTYHTMYEDYLSYFLKGKVINRDRAAKITKMLLDKVNMVIAPTDKTKNALINYGVDAPIKVIPTGIDLSRFMVDFSENEKMNLRESVGINKEDKVLAYIGRIAQEKNIEEVIENFKYIVDVEKRAKLLIVGGGPYLDVLKEEATNLNLLDNIIFTGMVKPEDVYKYYKISDMFVTASTSETQGLTYIEALSCGTPVVCRYDQCIEEVVIDGYNGYTYNKGKDFVSSTLKLLKDDDLRKKFSSNALSKSYEYSSELFGIRVYELYKEVYEHSVDIDLLAAR</sequence>
<dbReference type="Pfam" id="PF13439">
    <property type="entry name" value="Glyco_transf_4"/>
    <property type="match status" value="1"/>
</dbReference>
<evidence type="ECO:0000313" key="4">
    <source>
        <dbReference type="Proteomes" id="UP000031366"/>
    </source>
</evidence>
<dbReference type="CDD" id="cd03817">
    <property type="entry name" value="GT4_UGDG-like"/>
    <property type="match status" value="1"/>
</dbReference>
<protein>
    <submittedName>
        <fullName evidence="3">Glycosyl transferases group 1 family protein</fullName>
    </submittedName>
</protein>
<comment type="caution">
    <text evidence="3">The sequence shown here is derived from an EMBL/GenBank/DDBJ whole genome shotgun (WGS) entry which is preliminary data.</text>
</comment>
<dbReference type="RefSeq" id="WP_039633423.1">
    <property type="nucleotide sequence ID" value="NZ_AYSO01000017.1"/>
</dbReference>
<accession>A0A0C1R7I6</accession>
<dbReference type="GO" id="GO:0016758">
    <property type="term" value="F:hexosyltransferase activity"/>
    <property type="evidence" value="ECO:0007669"/>
    <property type="project" value="TreeGrafter"/>
</dbReference>
<dbReference type="AlphaFoldDB" id="A0A0C1R7I6"/>
<name>A0A0C1R7I6_9CLOT</name>
<dbReference type="STRING" id="29341.RSJ17_11020"/>
<feature type="domain" description="Glycosyl transferase family 1" evidence="1">
    <location>
        <begin position="196"/>
        <end position="358"/>
    </location>
</feature>
<feature type="domain" description="Glycosyltransferase subfamily 4-like N-terminal" evidence="2">
    <location>
        <begin position="14"/>
        <end position="184"/>
    </location>
</feature>
<dbReference type="InterPro" id="IPR050194">
    <property type="entry name" value="Glycosyltransferase_grp1"/>
</dbReference>
<dbReference type="PANTHER" id="PTHR45947:SF3">
    <property type="entry name" value="SULFOQUINOVOSYL TRANSFERASE SQD2"/>
    <property type="match status" value="1"/>
</dbReference>
<keyword evidence="3" id="KW-0808">Transferase</keyword>